<reference evidence="2 3" key="1">
    <citation type="submission" date="2019-03" db="EMBL/GenBank/DDBJ databases">
        <title>Single cell metagenomics reveals metabolic interactions within the superorganism composed of flagellate Streblomastix strix and complex community of Bacteroidetes bacteria on its surface.</title>
        <authorList>
            <person name="Treitli S.C."/>
            <person name="Kolisko M."/>
            <person name="Husnik F."/>
            <person name="Keeling P."/>
            <person name="Hampl V."/>
        </authorList>
    </citation>
    <scope>NUCLEOTIDE SEQUENCE [LARGE SCALE GENOMIC DNA]</scope>
    <source>
        <strain evidence="2">ST1C</strain>
    </source>
</reference>
<comment type="caution">
    <text evidence="2">The sequence shown here is derived from an EMBL/GenBank/DDBJ whole genome shotgun (WGS) entry which is preliminary data.</text>
</comment>
<sequence>MAQWDWSPHSPVECLGDYYYSQTDLTFDGTGKSQITLSRYSGRIWLCVGERLYSRMWGELYMAFRLCALMISITAFSLLDEAFNVERMIDDDDGAQQYKNEKFELSCFETEFIFMLV</sequence>
<evidence type="ECO:0000313" key="3">
    <source>
        <dbReference type="Proteomes" id="UP000324800"/>
    </source>
</evidence>
<dbReference type="Proteomes" id="UP000324800">
    <property type="component" value="Unassembled WGS sequence"/>
</dbReference>
<keyword evidence="1" id="KW-0812">Transmembrane</keyword>
<name>A0A5J4WMF3_9EUKA</name>
<accession>A0A5J4WMF3</accession>
<gene>
    <name evidence="2" type="ORF">EZS28_008668</name>
</gene>
<keyword evidence="1" id="KW-1133">Transmembrane helix</keyword>
<protein>
    <submittedName>
        <fullName evidence="2">Uncharacterized protein</fullName>
    </submittedName>
</protein>
<evidence type="ECO:0000256" key="1">
    <source>
        <dbReference type="SAM" id="Phobius"/>
    </source>
</evidence>
<dbReference type="EMBL" id="SNRW01001588">
    <property type="protein sequence ID" value="KAA6395806.1"/>
    <property type="molecule type" value="Genomic_DNA"/>
</dbReference>
<dbReference type="AlphaFoldDB" id="A0A5J4WMF3"/>
<feature type="transmembrane region" description="Helical" evidence="1">
    <location>
        <begin position="60"/>
        <end position="79"/>
    </location>
</feature>
<organism evidence="2 3">
    <name type="scientific">Streblomastix strix</name>
    <dbReference type="NCBI Taxonomy" id="222440"/>
    <lineage>
        <taxon>Eukaryota</taxon>
        <taxon>Metamonada</taxon>
        <taxon>Preaxostyla</taxon>
        <taxon>Oxymonadida</taxon>
        <taxon>Streblomastigidae</taxon>
        <taxon>Streblomastix</taxon>
    </lineage>
</organism>
<keyword evidence="1" id="KW-0472">Membrane</keyword>
<proteinExistence type="predicted"/>
<evidence type="ECO:0000313" key="2">
    <source>
        <dbReference type="EMBL" id="KAA6395806.1"/>
    </source>
</evidence>